<dbReference type="Proteomes" id="UP000605361">
    <property type="component" value="Unassembled WGS sequence"/>
</dbReference>
<dbReference type="GO" id="GO:0005829">
    <property type="term" value="C:cytosol"/>
    <property type="evidence" value="ECO:0007669"/>
    <property type="project" value="TreeGrafter"/>
</dbReference>
<feature type="compositionally biased region" description="Low complexity" evidence="2">
    <location>
        <begin position="231"/>
        <end position="245"/>
    </location>
</feature>
<comment type="caution">
    <text evidence="3">The sequence shown here is derived from an EMBL/GenBank/DDBJ whole genome shotgun (WGS) entry which is preliminary data.</text>
</comment>
<dbReference type="InterPro" id="IPR052341">
    <property type="entry name" value="LOG_family_nucleotidases"/>
</dbReference>
<keyword evidence="1" id="KW-0203">Cytokinin biosynthesis</keyword>
<keyword evidence="4" id="KW-1185">Reference proteome</keyword>
<comment type="catalytic activity">
    <reaction evidence="1">
        <text>9-ribosyl-trans-zeatin 5'-phosphate + H2O = trans-zeatin + D-ribose 5-phosphate</text>
        <dbReference type="Rhea" id="RHEA:48564"/>
        <dbReference type="ChEBI" id="CHEBI:15377"/>
        <dbReference type="ChEBI" id="CHEBI:16522"/>
        <dbReference type="ChEBI" id="CHEBI:78346"/>
        <dbReference type="ChEBI" id="CHEBI:87947"/>
        <dbReference type="EC" id="3.2.2.n1"/>
    </reaction>
</comment>
<reference evidence="3" key="1">
    <citation type="submission" date="2020-11" db="EMBL/GenBank/DDBJ databases">
        <title>Whole-genome analyses of Nonomuraea sp. K274.</title>
        <authorList>
            <person name="Veyisoglu A."/>
        </authorList>
    </citation>
    <scope>NUCLEOTIDE SEQUENCE</scope>
    <source>
        <strain evidence="3">K274</strain>
    </source>
</reference>
<dbReference type="NCBIfam" id="TIGR00730">
    <property type="entry name" value="Rossman fold protein, TIGR00730 family"/>
    <property type="match status" value="1"/>
</dbReference>
<sequence>MTEQGRLVTALRSIAAEVETAQAWNTTSRAMVGERIVTVFGSARGKRGQPSYELARELGTALAERGWTAVTGGGPGIMQAVRDGSGDTLSRAVRIEIPGEEPETELDSTRSIIVGTFALRKLLLTHDIDALFVLPGGLGTFDELFEVLTHQVLDRLHPFPVILMQPEGIHIWDAWLRFMDEHVVRPGLLDASALSHVVIAKNVEDALALAESATPWTGAADDALTGRTEEGPQAAVPAAAAGQVS</sequence>
<dbReference type="EC" id="3.2.2.n1" evidence="1"/>
<comment type="catalytic activity">
    <reaction evidence="1">
        <text>N(6)-(dimethylallyl)adenosine 5'-phosphate + H2O = N(6)-dimethylallyladenine + D-ribose 5-phosphate</text>
        <dbReference type="Rhea" id="RHEA:48560"/>
        <dbReference type="ChEBI" id="CHEBI:15377"/>
        <dbReference type="ChEBI" id="CHEBI:17660"/>
        <dbReference type="ChEBI" id="CHEBI:57526"/>
        <dbReference type="ChEBI" id="CHEBI:78346"/>
        <dbReference type="EC" id="3.2.2.n1"/>
    </reaction>
</comment>
<gene>
    <name evidence="3" type="ORF">ITP53_01895</name>
</gene>
<evidence type="ECO:0000313" key="4">
    <source>
        <dbReference type="Proteomes" id="UP000605361"/>
    </source>
</evidence>
<proteinExistence type="inferred from homology"/>
<dbReference type="GO" id="GO:0016787">
    <property type="term" value="F:hydrolase activity"/>
    <property type="evidence" value="ECO:0007669"/>
    <property type="project" value="UniProtKB-KW"/>
</dbReference>
<dbReference type="InterPro" id="IPR005269">
    <property type="entry name" value="LOG"/>
</dbReference>
<comment type="similarity">
    <text evidence="1">Belongs to the LOG family.</text>
</comment>
<evidence type="ECO:0000256" key="2">
    <source>
        <dbReference type="SAM" id="MobiDB-lite"/>
    </source>
</evidence>
<dbReference type="InterPro" id="IPR031100">
    <property type="entry name" value="LOG_fam"/>
</dbReference>
<name>A0A931A1L3_9ACTN</name>
<dbReference type="GO" id="GO:0009691">
    <property type="term" value="P:cytokinin biosynthetic process"/>
    <property type="evidence" value="ECO:0007669"/>
    <property type="project" value="UniProtKB-UniRule"/>
</dbReference>
<evidence type="ECO:0000313" key="3">
    <source>
        <dbReference type="EMBL" id="MBF8184516.1"/>
    </source>
</evidence>
<dbReference type="AlphaFoldDB" id="A0A931A1L3"/>
<accession>A0A931A1L3</accession>
<dbReference type="PANTHER" id="PTHR43393">
    <property type="entry name" value="CYTOKININ RIBOSIDE 5'-MONOPHOSPHATE PHOSPHORIBOHYDROLASE"/>
    <property type="match status" value="1"/>
</dbReference>
<organism evidence="3 4">
    <name type="scientific">Nonomuraea cypriaca</name>
    <dbReference type="NCBI Taxonomy" id="1187855"/>
    <lineage>
        <taxon>Bacteria</taxon>
        <taxon>Bacillati</taxon>
        <taxon>Actinomycetota</taxon>
        <taxon>Actinomycetes</taxon>
        <taxon>Streptosporangiales</taxon>
        <taxon>Streptosporangiaceae</taxon>
        <taxon>Nonomuraea</taxon>
    </lineage>
</organism>
<dbReference type="SUPFAM" id="SSF102405">
    <property type="entry name" value="MCP/YpsA-like"/>
    <property type="match status" value="1"/>
</dbReference>
<evidence type="ECO:0000256" key="1">
    <source>
        <dbReference type="RuleBase" id="RU363015"/>
    </source>
</evidence>
<dbReference type="RefSeq" id="WP_195893507.1">
    <property type="nucleotide sequence ID" value="NZ_JADOGI010000003.1"/>
</dbReference>
<protein>
    <recommendedName>
        <fullName evidence="1">Cytokinin riboside 5'-monophosphate phosphoribohydrolase</fullName>
        <ecNumber evidence="1">3.2.2.n1</ecNumber>
    </recommendedName>
</protein>
<feature type="region of interest" description="Disordered" evidence="2">
    <location>
        <begin position="220"/>
        <end position="245"/>
    </location>
</feature>
<dbReference type="PANTHER" id="PTHR43393:SF3">
    <property type="entry name" value="LYSINE DECARBOXYLASE-LIKE PROTEIN"/>
    <property type="match status" value="1"/>
</dbReference>
<dbReference type="Pfam" id="PF03641">
    <property type="entry name" value="Lysine_decarbox"/>
    <property type="match status" value="1"/>
</dbReference>
<keyword evidence="1" id="KW-0378">Hydrolase</keyword>
<dbReference type="EMBL" id="JADOGI010000003">
    <property type="protein sequence ID" value="MBF8184516.1"/>
    <property type="molecule type" value="Genomic_DNA"/>
</dbReference>
<dbReference type="Gene3D" id="3.40.50.450">
    <property type="match status" value="1"/>
</dbReference>